<dbReference type="AlphaFoldDB" id="E8X7U1"/>
<sequence>MSFIMRERTLKIRSALKIARTVFAIGLAACCVGQTAVPATPGKLELRLLPQSVWMKIPQTFTILMVNGTDHDVRVPTPSLECGDVPHGTVRLRLNFKPYTPGVAGVGGGCVNDFSYSPMPDVIKGWKVLRPGESLTLATINDRVLAQEAGSYDYWAHYDPPGMPEADREWLRKAGTDYPKEELDSAHVKFVKRR</sequence>
<reference evidence="2" key="1">
    <citation type="submission" date="2011-01" db="EMBL/GenBank/DDBJ databases">
        <title>Complete sequence of plasmid5 of Acidobacterium sp. MP5ACTX9.</title>
        <authorList>
            <consortium name="US DOE Joint Genome Institute"/>
            <person name="Lucas S."/>
            <person name="Copeland A."/>
            <person name="Lapidus A."/>
            <person name="Cheng J.-F."/>
            <person name="Goodwin L."/>
            <person name="Pitluck S."/>
            <person name="Teshima H."/>
            <person name="Detter J.C."/>
            <person name="Han C."/>
            <person name="Tapia R."/>
            <person name="Land M."/>
            <person name="Hauser L."/>
            <person name="Kyrpides N."/>
            <person name="Ivanova N."/>
            <person name="Ovchinnikova G."/>
            <person name="Pagani I."/>
            <person name="Rawat S.R."/>
            <person name="Mannisto M."/>
            <person name="Haggblom M.M."/>
            <person name="Woyke T."/>
        </authorList>
    </citation>
    <scope>NUCLEOTIDE SEQUENCE [LARGE SCALE GENOMIC DNA]</scope>
    <source>
        <strain evidence="2">MP5ACTX9</strain>
        <plasmid evidence="2">Plasmid pACIX905</plasmid>
    </source>
</reference>
<protein>
    <submittedName>
        <fullName evidence="1">Uncharacterized protein</fullName>
    </submittedName>
</protein>
<name>E8X7U1_GRATM</name>
<dbReference type="OrthoDB" id="122001at2"/>
<geneLocation type="plasmid" evidence="1 2">
    <name>pACIX905</name>
</geneLocation>
<dbReference type="Proteomes" id="UP000000343">
    <property type="component" value="Plasmid pACIX905"/>
</dbReference>
<dbReference type="KEGG" id="acm:AciX9_4595"/>
<organism evidence="2">
    <name type="scientific">Granulicella tundricola (strain ATCC BAA-1859 / DSM 23138 / MP5ACTX9)</name>
    <dbReference type="NCBI Taxonomy" id="1198114"/>
    <lineage>
        <taxon>Bacteria</taxon>
        <taxon>Pseudomonadati</taxon>
        <taxon>Acidobacteriota</taxon>
        <taxon>Terriglobia</taxon>
        <taxon>Terriglobales</taxon>
        <taxon>Acidobacteriaceae</taxon>
        <taxon>Granulicella</taxon>
    </lineage>
</organism>
<accession>E8X7U1</accession>
<dbReference type="RefSeq" id="WP_013573244.1">
    <property type="nucleotide sequence ID" value="NC_015060.1"/>
</dbReference>
<evidence type="ECO:0000313" key="1">
    <source>
        <dbReference type="EMBL" id="ADW71525.1"/>
    </source>
</evidence>
<keyword evidence="1" id="KW-0614">Plasmid</keyword>
<keyword evidence="2" id="KW-1185">Reference proteome</keyword>
<dbReference type="EMBL" id="CP002485">
    <property type="protein sequence ID" value="ADW71525.1"/>
    <property type="molecule type" value="Genomic_DNA"/>
</dbReference>
<gene>
    <name evidence="1" type="ordered locus">AciX9_4595</name>
</gene>
<proteinExistence type="predicted"/>
<dbReference type="HOGENOM" id="CLU_1400758_0_0_0"/>
<evidence type="ECO:0000313" key="2">
    <source>
        <dbReference type="Proteomes" id="UP000000343"/>
    </source>
</evidence>